<dbReference type="GO" id="GO:0008977">
    <property type="term" value="F:prephenate dehydrogenase (NAD+) activity"/>
    <property type="evidence" value="ECO:0007669"/>
    <property type="project" value="TreeGrafter"/>
</dbReference>
<dbReference type="PANTHER" id="PTHR21363:SF0">
    <property type="entry name" value="PREPHENATE DEHYDROGENASE [NADP(+)]"/>
    <property type="match status" value="1"/>
</dbReference>
<dbReference type="eggNOG" id="COG0287">
    <property type="taxonomic scope" value="Bacteria"/>
</dbReference>
<dbReference type="InterPro" id="IPR050812">
    <property type="entry name" value="Preph/Arog_dehydrog"/>
</dbReference>
<sequence length="223" mass="24418">METVAIIGAGRMGSFIARKISPNYNIILVDKNLRQCGSLAKEIKGLATSEYSMLSFSNYIIVALPANVIPEILKEIKPFITKEQILINISTDTEKSVFEPIKSLCKLASAKIIGHAQHMAATGELPLILIDVDDFDTCNKVAEIFSKIGCICYGDESIVKKINNIASEEGIKAALNIKKRLEEINVPLEYLSFAIRNVACGTMNAYAIGDMGSFAQKIIENLE</sequence>
<accession>F4LUX2</accession>
<name>F4LUX2_TEPAE</name>
<organism evidence="3 4">
    <name type="scientific">Tepidanaerobacter acetatoxydans (strain DSM 21804 / JCM 16047 / Re1)</name>
    <dbReference type="NCBI Taxonomy" id="1209989"/>
    <lineage>
        <taxon>Bacteria</taxon>
        <taxon>Bacillati</taxon>
        <taxon>Bacillota</taxon>
        <taxon>Clostridia</taxon>
        <taxon>Thermosediminibacterales</taxon>
        <taxon>Tepidanaerobacteraceae</taxon>
        <taxon>Tepidanaerobacter</taxon>
    </lineage>
</organism>
<dbReference type="GO" id="GO:0070403">
    <property type="term" value="F:NAD+ binding"/>
    <property type="evidence" value="ECO:0007669"/>
    <property type="project" value="TreeGrafter"/>
</dbReference>
<dbReference type="HOGENOM" id="CLU_1239637_0_0_9"/>
<keyword evidence="1" id="KW-0560">Oxidoreductase</keyword>
<dbReference type="InterPro" id="IPR036291">
    <property type="entry name" value="NAD(P)-bd_dom_sf"/>
</dbReference>
<dbReference type="Gene3D" id="3.40.50.720">
    <property type="entry name" value="NAD(P)-binding Rossmann-like Domain"/>
    <property type="match status" value="1"/>
</dbReference>
<protein>
    <submittedName>
        <fullName evidence="3">NADP oxidoreductase coenzyme F420-dependent</fullName>
    </submittedName>
</protein>
<evidence type="ECO:0000256" key="1">
    <source>
        <dbReference type="ARBA" id="ARBA00023002"/>
    </source>
</evidence>
<dbReference type="AlphaFoldDB" id="F4LUX2"/>
<dbReference type="GO" id="GO:0006571">
    <property type="term" value="P:tyrosine biosynthetic process"/>
    <property type="evidence" value="ECO:0007669"/>
    <property type="project" value="TreeGrafter"/>
</dbReference>
<gene>
    <name evidence="3" type="ordered locus">TEPIRE1_1464</name>
</gene>
<feature type="domain" description="Pyrroline-5-carboxylate reductase catalytic N-terminal" evidence="2">
    <location>
        <begin position="3"/>
        <end position="90"/>
    </location>
</feature>
<dbReference type="EMBL" id="HF563609">
    <property type="protein sequence ID" value="CDI40701.1"/>
    <property type="molecule type" value="Genomic_DNA"/>
</dbReference>
<evidence type="ECO:0000259" key="2">
    <source>
        <dbReference type="Pfam" id="PF03807"/>
    </source>
</evidence>
<evidence type="ECO:0000313" key="4">
    <source>
        <dbReference type="Proteomes" id="UP000010802"/>
    </source>
</evidence>
<reference evidence="4" key="1">
    <citation type="journal article" date="2013" name="Genome Announc.">
        <title>First genome sequence of a syntrophic acetate-oxidizing bacterium, Tepidanaerobacter acetatoxydans strain Re1.</title>
        <authorList>
            <person name="Manzoor S."/>
            <person name="Bongcam-Rudloff E."/>
            <person name="Schnurer A."/>
            <person name="Muller B."/>
        </authorList>
    </citation>
    <scope>NUCLEOTIDE SEQUENCE [LARGE SCALE GENOMIC DNA]</scope>
    <source>
        <strain evidence="4">Re1</strain>
    </source>
</reference>
<dbReference type="KEGG" id="tae:TepiRe1_1464"/>
<evidence type="ECO:0000313" key="3">
    <source>
        <dbReference type="EMBL" id="CDI40701.1"/>
    </source>
</evidence>
<proteinExistence type="predicted"/>
<dbReference type="InterPro" id="IPR028939">
    <property type="entry name" value="P5C_Rdtase_cat_N"/>
</dbReference>
<dbReference type="RefSeq" id="WP_013778421.1">
    <property type="nucleotide sequence ID" value="NC_015519.1"/>
</dbReference>
<dbReference type="STRING" id="1209989.TepRe1_1352"/>
<dbReference type="SUPFAM" id="SSF51735">
    <property type="entry name" value="NAD(P)-binding Rossmann-fold domains"/>
    <property type="match status" value="1"/>
</dbReference>
<keyword evidence="4" id="KW-1185">Reference proteome</keyword>
<dbReference type="KEGG" id="tep:TepRe1_1352"/>
<dbReference type="Proteomes" id="UP000010802">
    <property type="component" value="Chromosome"/>
</dbReference>
<dbReference type="PANTHER" id="PTHR21363">
    <property type="entry name" value="PREPHENATE DEHYDROGENASE"/>
    <property type="match status" value="1"/>
</dbReference>
<dbReference type="Pfam" id="PF03807">
    <property type="entry name" value="F420_oxidored"/>
    <property type="match status" value="1"/>
</dbReference>